<dbReference type="AlphaFoldDB" id="C4JNL2"/>
<accession>C4JNL2</accession>
<dbReference type="Proteomes" id="UP000002058">
    <property type="component" value="Unassembled WGS sequence"/>
</dbReference>
<organism evidence="1 2">
    <name type="scientific">Uncinocarpus reesii (strain UAMH 1704)</name>
    <dbReference type="NCBI Taxonomy" id="336963"/>
    <lineage>
        <taxon>Eukaryota</taxon>
        <taxon>Fungi</taxon>
        <taxon>Dikarya</taxon>
        <taxon>Ascomycota</taxon>
        <taxon>Pezizomycotina</taxon>
        <taxon>Eurotiomycetes</taxon>
        <taxon>Eurotiomycetidae</taxon>
        <taxon>Onygenales</taxon>
        <taxon>Onygenaceae</taxon>
        <taxon>Uncinocarpus</taxon>
    </lineage>
</organism>
<dbReference type="GeneID" id="8439029"/>
<dbReference type="EMBL" id="CH476616">
    <property type="protein sequence ID" value="EEP78165.1"/>
    <property type="molecule type" value="Genomic_DNA"/>
</dbReference>
<keyword evidence="2" id="KW-1185">Reference proteome</keyword>
<dbReference type="InParanoid" id="C4JNL2"/>
<dbReference type="KEGG" id="ure:UREG_03010"/>
<evidence type="ECO:0000313" key="1">
    <source>
        <dbReference type="EMBL" id="EEP78165.1"/>
    </source>
</evidence>
<dbReference type="RefSeq" id="XP_002543494.1">
    <property type="nucleotide sequence ID" value="XM_002543448.1"/>
</dbReference>
<name>C4JNL2_UNCRE</name>
<evidence type="ECO:0000313" key="2">
    <source>
        <dbReference type="Proteomes" id="UP000002058"/>
    </source>
</evidence>
<gene>
    <name evidence="1" type="ORF">UREG_03010</name>
</gene>
<proteinExistence type="predicted"/>
<dbReference type="HOGENOM" id="CLU_2607810_0_0_1"/>
<dbReference type="VEuPathDB" id="FungiDB:UREG_03010"/>
<protein>
    <submittedName>
        <fullName evidence="1">Uncharacterized protein</fullName>
    </submittedName>
</protein>
<reference evidence="2" key="1">
    <citation type="journal article" date="2009" name="Genome Res.">
        <title>Comparative genomic analyses of the human fungal pathogens Coccidioides and their relatives.</title>
        <authorList>
            <person name="Sharpton T.J."/>
            <person name="Stajich J.E."/>
            <person name="Rounsley S.D."/>
            <person name="Gardner M.J."/>
            <person name="Wortman J.R."/>
            <person name="Jordar V.S."/>
            <person name="Maiti R."/>
            <person name="Kodira C.D."/>
            <person name="Neafsey D.E."/>
            <person name="Zeng Q."/>
            <person name="Hung C.-Y."/>
            <person name="McMahan C."/>
            <person name="Muszewska A."/>
            <person name="Grynberg M."/>
            <person name="Mandel M.A."/>
            <person name="Kellner E.M."/>
            <person name="Barker B.M."/>
            <person name="Galgiani J.N."/>
            <person name="Orbach M.J."/>
            <person name="Kirkland T.N."/>
            <person name="Cole G.T."/>
            <person name="Henn M.R."/>
            <person name="Birren B.W."/>
            <person name="Taylor J.W."/>
        </authorList>
    </citation>
    <scope>NUCLEOTIDE SEQUENCE [LARGE SCALE GENOMIC DNA]</scope>
    <source>
        <strain evidence="2">UAMH 1704</strain>
    </source>
</reference>
<sequence>MDTISAIPGCGGMERMRLRIQGYAKVTAVMHFQHLNEDLSAVYCNRDIVISIGEVGNHHLNIFPYMVRRKRALDKQETG</sequence>